<evidence type="ECO:0000256" key="1">
    <source>
        <dbReference type="ARBA" id="ARBA00004496"/>
    </source>
</evidence>
<evidence type="ECO:0000256" key="4">
    <source>
        <dbReference type="ARBA" id="ARBA00022840"/>
    </source>
</evidence>
<dbReference type="Proteomes" id="UP001168821">
    <property type="component" value="Unassembled WGS sequence"/>
</dbReference>
<dbReference type="PRINTS" id="PR01652">
    <property type="entry name" value="SHAPEPROTEIN"/>
</dbReference>
<dbReference type="GO" id="GO:0005737">
    <property type="term" value="C:cytoplasm"/>
    <property type="evidence" value="ECO:0007669"/>
    <property type="project" value="UniProtKB-SubCell"/>
</dbReference>
<dbReference type="AlphaFoldDB" id="A0AA38LZ47"/>
<keyword evidence="2" id="KW-0963">Cytoplasm</keyword>
<comment type="similarity">
    <text evidence="6">Belongs to the FtsA/MreB family.</text>
</comment>
<dbReference type="SUPFAM" id="SSF53067">
    <property type="entry name" value="Actin-like ATPase domain"/>
    <property type="match status" value="2"/>
</dbReference>
<dbReference type="GO" id="GO:0000902">
    <property type="term" value="P:cell morphogenesis"/>
    <property type="evidence" value="ECO:0007669"/>
    <property type="project" value="InterPro"/>
</dbReference>
<evidence type="ECO:0008006" key="9">
    <source>
        <dbReference type="Google" id="ProtNLM"/>
    </source>
</evidence>
<keyword evidence="8" id="KW-1185">Reference proteome</keyword>
<dbReference type="InterPro" id="IPR004753">
    <property type="entry name" value="MreB"/>
</dbReference>
<dbReference type="InterPro" id="IPR043129">
    <property type="entry name" value="ATPase_NBD"/>
</dbReference>
<dbReference type="GO" id="GO:0008360">
    <property type="term" value="P:regulation of cell shape"/>
    <property type="evidence" value="ECO:0007669"/>
    <property type="project" value="UniProtKB-KW"/>
</dbReference>
<dbReference type="PANTHER" id="PTHR42749">
    <property type="entry name" value="CELL SHAPE-DETERMINING PROTEIN MREB"/>
    <property type="match status" value="1"/>
</dbReference>
<evidence type="ECO:0000313" key="8">
    <source>
        <dbReference type="Proteomes" id="UP001168821"/>
    </source>
</evidence>
<evidence type="ECO:0000256" key="3">
    <source>
        <dbReference type="ARBA" id="ARBA00022741"/>
    </source>
</evidence>
<keyword evidence="3" id="KW-0547">Nucleotide-binding</keyword>
<evidence type="ECO:0000313" key="7">
    <source>
        <dbReference type="EMBL" id="KAJ3617141.1"/>
    </source>
</evidence>
<dbReference type="PANTHER" id="PTHR42749:SF1">
    <property type="entry name" value="CELL SHAPE-DETERMINING PROTEIN MREB"/>
    <property type="match status" value="1"/>
</dbReference>
<evidence type="ECO:0000256" key="5">
    <source>
        <dbReference type="ARBA" id="ARBA00022960"/>
    </source>
</evidence>
<dbReference type="EMBL" id="JALNTZ010002483">
    <property type="protein sequence ID" value="KAJ3617141.1"/>
    <property type="molecule type" value="Genomic_DNA"/>
</dbReference>
<evidence type="ECO:0000256" key="6">
    <source>
        <dbReference type="ARBA" id="ARBA00023458"/>
    </source>
</evidence>
<keyword evidence="4" id="KW-0067">ATP-binding</keyword>
<comment type="caution">
    <text evidence="7">The sequence shown here is derived from an EMBL/GenBank/DDBJ whole genome shotgun (WGS) entry which is preliminary data.</text>
</comment>
<reference evidence="7" key="1">
    <citation type="journal article" date="2023" name="G3 (Bethesda)">
        <title>Whole genome assemblies of Zophobas morio and Tenebrio molitor.</title>
        <authorList>
            <person name="Kaur S."/>
            <person name="Stinson S.A."/>
            <person name="diCenzo G.C."/>
        </authorList>
    </citation>
    <scope>NUCLEOTIDE SEQUENCE</scope>
    <source>
        <strain evidence="7">QUZm001</strain>
    </source>
</reference>
<proteinExistence type="inferred from homology"/>
<protein>
    <recommendedName>
        <fullName evidence="9">Cell shape-determining protein MreB</fullName>
    </recommendedName>
</protein>
<dbReference type="InterPro" id="IPR056546">
    <property type="entry name" value="MreB_MamK-like"/>
</dbReference>
<evidence type="ECO:0000256" key="2">
    <source>
        <dbReference type="ARBA" id="ARBA00022490"/>
    </source>
</evidence>
<accession>A0AA38LZ47</accession>
<sequence length="335" mass="37102">MVVDFGTSATRVYIEGSGVVFNEPSIIAYNNKTKNIIGIGEEAKKYVGKLNKFIRVHNLQQNGVITDIKMVITFLAEVFKKYEEIIKKTYVTLSCPQGLTDIERSALIKAVKNLGCFYVDAQDSIKLALYGTGYDIFQPTGRLILDMGAGKISCGLVTSNEVVIEKQLKYGGNYVDQEIVKELRNNHNLAIGEVTAEKVKNTIGSLLKTKKGLDIKIYGYDVATMMPTDADINEDDLREIMKRMIYQVTSLITTVLEGSAADLSEDVIRHGIIVTGNFAKIIGLKVYLEDFFEIPAVIAKNCGTAAMDGGIKYKSQTRADYEFEISKKPKDPFLG</sequence>
<gene>
    <name evidence="7" type="ORF">Zmor_008870</name>
</gene>
<dbReference type="Pfam" id="PF06723">
    <property type="entry name" value="MreB_Mbl"/>
    <property type="match status" value="1"/>
</dbReference>
<dbReference type="GO" id="GO:0005524">
    <property type="term" value="F:ATP binding"/>
    <property type="evidence" value="ECO:0007669"/>
    <property type="project" value="UniProtKB-KW"/>
</dbReference>
<name>A0AA38LZ47_9CUCU</name>
<dbReference type="Gene3D" id="3.90.640.10">
    <property type="entry name" value="Actin, Chain A, domain 4"/>
    <property type="match status" value="1"/>
</dbReference>
<dbReference type="Gene3D" id="3.30.420.40">
    <property type="match status" value="1"/>
</dbReference>
<comment type="subcellular location">
    <subcellularLocation>
        <location evidence="1">Cytoplasm</location>
    </subcellularLocation>
</comment>
<keyword evidence="5" id="KW-0133">Cell shape</keyword>
<organism evidence="7 8">
    <name type="scientific">Zophobas morio</name>
    <dbReference type="NCBI Taxonomy" id="2755281"/>
    <lineage>
        <taxon>Eukaryota</taxon>
        <taxon>Metazoa</taxon>
        <taxon>Ecdysozoa</taxon>
        <taxon>Arthropoda</taxon>
        <taxon>Hexapoda</taxon>
        <taxon>Insecta</taxon>
        <taxon>Pterygota</taxon>
        <taxon>Neoptera</taxon>
        <taxon>Endopterygota</taxon>
        <taxon>Coleoptera</taxon>
        <taxon>Polyphaga</taxon>
        <taxon>Cucujiformia</taxon>
        <taxon>Tenebrionidae</taxon>
        <taxon>Zophobas</taxon>
    </lineage>
</organism>